<dbReference type="AlphaFoldDB" id="A0AAV2BHL1"/>
<dbReference type="SMART" id="SM00225">
    <property type="entry name" value="BTB"/>
    <property type="match status" value="1"/>
</dbReference>
<dbReference type="CDD" id="cd00121">
    <property type="entry name" value="MATH"/>
    <property type="match status" value="1"/>
</dbReference>
<evidence type="ECO:0000313" key="3">
    <source>
        <dbReference type="EMBL" id="CAL1295720.1"/>
    </source>
</evidence>
<dbReference type="Proteomes" id="UP001497382">
    <property type="component" value="Unassembled WGS sequence"/>
</dbReference>
<evidence type="ECO:0000259" key="2">
    <source>
        <dbReference type="PROSITE" id="PS50144"/>
    </source>
</evidence>
<dbReference type="SUPFAM" id="SSF54695">
    <property type="entry name" value="POZ domain"/>
    <property type="match status" value="1"/>
</dbReference>
<organism evidence="3 4">
    <name type="scientific">Larinioides sclopetarius</name>
    <dbReference type="NCBI Taxonomy" id="280406"/>
    <lineage>
        <taxon>Eukaryota</taxon>
        <taxon>Metazoa</taxon>
        <taxon>Ecdysozoa</taxon>
        <taxon>Arthropoda</taxon>
        <taxon>Chelicerata</taxon>
        <taxon>Arachnida</taxon>
        <taxon>Araneae</taxon>
        <taxon>Araneomorphae</taxon>
        <taxon>Entelegynae</taxon>
        <taxon>Araneoidea</taxon>
        <taxon>Araneidae</taxon>
        <taxon>Larinioides</taxon>
    </lineage>
</organism>
<protein>
    <recommendedName>
        <fullName evidence="5">Speckle-type POZ protein</fullName>
    </recommendedName>
</protein>
<dbReference type="SUPFAM" id="SSF49599">
    <property type="entry name" value="TRAF domain-like"/>
    <property type="match status" value="1"/>
</dbReference>
<gene>
    <name evidence="3" type="ORF">LARSCL_LOCUS19434</name>
</gene>
<keyword evidence="4" id="KW-1185">Reference proteome</keyword>
<dbReference type="GO" id="GO:0030163">
    <property type="term" value="P:protein catabolic process"/>
    <property type="evidence" value="ECO:0007669"/>
    <property type="project" value="UniProtKB-ARBA"/>
</dbReference>
<dbReference type="InterPro" id="IPR000210">
    <property type="entry name" value="BTB/POZ_dom"/>
</dbReference>
<sequence length="500" mass="58468">MAYRIVSETNACTFLWNIQNFPFWLRKGERIISPTFIDNALENTKWSLRVYPMGEKYENFVSLFLHRESDCCGPDTIETNYHLAFLDEDGSFLTEKSNREGTFMKGTSKGFQKFEERERLIVTEKESFLSGDTLRVQCSIRKKDVSCDSQEMPQYLTALTVFKVNRVSFIWRIEKFSFHKSGLRNNVKDNLIEFHLLLNNGRDFEKKITIDVISLDKSIKYFSFKTSIMDSEGKKEDCGKYEYFVEDLKKGILSAPLFTKKLEENKNQYLPNNVLSLFCEYDSTDGNVLYELLTDGRISPNRMNVAVKNSKEHVEKEKPQDMPVLVDDLKSMYNNRIFCDTELRTPTQAFQAHKSILSARSPVFMSMFTNDMKERNSGHIDITDLEEVTVRQMLVYLYTDSLEEMQLESACKLYMAADKYDILSMKRRCSSFMKENLCPNKACEILELADLYQDDDLKNSVQDYILEHDREVFGSREWKNFMDCNSKLAANVMYRKIFPS</sequence>
<proteinExistence type="predicted"/>
<feature type="domain" description="MATH" evidence="2">
    <location>
        <begin position="11"/>
        <end position="140"/>
    </location>
</feature>
<dbReference type="PROSITE" id="PS50144">
    <property type="entry name" value="MATH"/>
    <property type="match status" value="1"/>
</dbReference>
<dbReference type="InterPro" id="IPR011333">
    <property type="entry name" value="SKP1/BTB/POZ_sf"/>
</dbReference>
<accession>A0AAV2BHL1</accession>
<dbReference type="Pfam" id="PF22486">
    <property type="entry name" value="MATH_2"/>
    <property type="match status" value="1"/>
</dbReference>
<evidence type="ECO:0000259" key="1">
    <source>
        <dbReference type="PROSITE" id="PS50097"/>
    </source>
</evidence>
<dbReference type="Gene3D" id="1.25.40.420">
    <property type="match status" value="1"/>
</dbReference>
<dbReference type="Gene3D" id="2.60.210.10">
    <property type="entry name" value="Apoptosis, Tumor Necrosis Factor Receptor Associated Protein 2, Chain A"/>
    <property type="match status" value="1"/>
</dbReference>
<dbReference type="EMBL" id="CAXIEN010000378">
    <property type="protein sequence ID" value="CAL1295720.1"/>
    <property type="molecule type" value="Genomic_DNA"/>
</dbReference>
<evidence type="ECO:0008006" key="5">
    <source>
        <dbReference type="Google" id="ProtNLM"/>
    </source>
</evidence>
<dbReference type="InterPro" id="IPR008974">
    <property type="entry name" value="TRAF-like"/>
</dbReference>
<comment type="caution">
    <text evidence="3">The sequence shown here is derived from an EMBL/GenBank/DDBJ whole genome shotgun (WGS) entry which is preliminary data.</text>
</comment>
<dbReference type="InterPro" id="IPR002083">
    <property type="entry name" value="MATH/TRAF_dom"/>
</dbReference>
<dbReference type="Gene3D" id="3.30.710.10">
    <property type="entry name" value="Potassium Channel Kv1.1, Chain A"/>
    <property type="match status" value="1"/>
</dbReference>
<evidence type="ECO:0000313" key="4">
    <source>
        <dbReference type="Proteomes" id="UP001497382"/>
    </source>
</evidence>
<dbReference type="Pfam" id="PF00651">
    <property type="entry name" value="BTB"/>
    <property type="match status" value="1"/>
</dbReference>
<dbReference type="PANTHER" id="PTHR24413">
    <property type="entry name" value="SPECKLE-TYPE POZ PROTEIN"/>
    <property type="match status" value="1"/>
</dbReference>
<reference evidence="3 4" key="1">
    <citation type="submission" date="2024-04" db="EMBL/GenBank/DDBJ databases">
        <authorList>
            <person name="Rising A."/>
            <person name="Reimegard J."/>
            <person name="Sonavane S."/>
            <person name="Akerstrom W."/>
            <person name="Nylinder S."/>
            <person name="Hedman E."/>
            <person name="Kallberg Y."/>
        </authorList>
    </citation>
    <scope>NUCLEOTIDE SEQUENCE [LARGE SCALE GENOMIC DNA]</scope>
</reference>
<feature type="domain" description="BTB" evidence="1">
    <location>
        <begin position="339"/>
        <end position="406"/>
    </location>
</feature>
<name>A0AAV2BHL1_9ARAC</name>
<dbReference type="PROSITE" id="PS50097">
    <property type="entry name" value="BTB"/>
    <property type="match status" value="1"/>
</dbReference>